<dbReference type="PANTHER" id="PTHR21624">
    <property type="entry name" value="STEROL DESATURASE-RELATED PROTEIN"/>
    <property type="match status" value="1"/>
</dbReference>
<dbReference type="PANTHER" id="PTHR21624:SF1">
    <property type="entry name" value="ALKYLGLYCEROL MONOOXYGENASE"/>
    <property type="match status" value="1"/>
</dbReference>
<keyword evidence="6 7" id="KW-0472">Membrane</keyword>
<evidence type="ECO:0000313" key="10">
    <source>
        <dbReference type="Proteomes" id="UP000030185"/>
    </source>
</evidence>
<feature type="transmembrane region" description="Helical" evidence="7">
    <location>
        <begin position="70"/>
        <end position="91"/>
    </location>
</feature>
<dbReference type="InterPro" id="IPR006694">
    <property type="entry name" value="Fatty_acid_hydroxylase"/>
</dbReference>
<dbReference type="GO" id="GO:0012505">
    <property type="term" value="C:endomembrane system"/>
    <property type="evidence" value="ECO:0007669"/>
    <property type="project" value="UniProtKB-SubCell"/>
</dbReference>
<dbReference type="GO" id="GO:0008610">
    <property type="term" value="P:lipid biosynthetic process"/>
    <property type="evidence" value="ECO:0007669"/>
    <property type="project" value="InterPro"/>
</dbReference>
<dbReference type="GO" id="GO:0006643">
    <property type="term" value="P:membrane lipid metabolic process"/>
    <property type="evidence" value="ECO:0007669"/>
    <property type="project" value="TreeGrafter"/>
</dbReference>
<dbReference type="GO" id="GO:0005506">
    <property type="term" value="F:iron ion binding"/>
    <property type="evidence" value="ECO:0007669"/>
    <property type="project" value="InterPro"/>
</dbReference>
<protein>
    <submittedName>
        <fullName evidence="9">Fatty acid hydroxylase</fullName>
    </submittedName>
</protein>
<evidence type="ECO:0000256" key="3">
    <source>
        <dbReference type="ARBA" id="ARBA00022989"/>
    </source>
</evidence>
<feature type="domain" description="Fatty acid hydroxylase" evidence="8">
    <location>
        <begin position="77"/>
        <end position="210"/>
    </location>
</feature>
<dbReference type="InterPro" id="IPR051689">
    <property type="entry name" value="Sterol_desaturase/TMEM195"/>
</dbReference>
<evidence type="ECO:0000256" key="7">
    <source>
        <dbReference type="SAM" id="Phobius"/>
    </source>
</evidence>
<dbReference type="STRING" id="153721.MYP_2154"/>
<gene>
    <name evidence="9" type="ORF">MYP_2154</name>
</gene>
<feature type="transmembrane region" description="Helical" evidence="7">
    <location>
        <begin position="322"/>
        <end position="341"/>
    </location>
</feature>
<dbReference type="EMBL" id="BBLT01000004">
    <property type="protein sequence ID" value="GAL84926.1"/>
    <property type="molecule type" value="Genomic_DNA"/>
</dbReference>
<evidence type="ECO:0000256" key="2">
    <source>
        <dbReference type="ARBA" id="ARBA00022692"/>
    </source>
</evidence>
<evidence type="ECO:0000259" key="8">
    <source>
        <dbReference type="Pfam" id="PF04116"/>
    </source>
</evidence>
<keyword evidence="3 7" id="KW-1133">Transmembrane helix</keyword>
<comment type="subcellular location">
    <subcellularLocation>
        <location evidence="1">Endomembrane system</location>
        <topology evidence="1">Multi-pass membrane protein</topology>
    </subcellularLocation>
</comment>
<dbReference type="GO" id="GO:0016020">
    <property type="term" value="C:membrane"/>
    <property type="evidence" value="ECO:0007669"/>
    <property type="project" value="GOC"/>
</dbReference>
<proteinExistence type="predicted"/>
<sequence length="413" mass="48465">MLTISIPIFLLAIAIEYFLSKKKNVKAFTFNSTISNISIGIAERLSSLALTGVFYSIFKNIHQYFAIFTIKETLFTWILLLFLTDFIWYWYHRFSHEINILWAAHIVHHQSEEFNLTVSARITVFQALIRNVFWCILPLIGFPVHMVMIILLIHAAYSFFTHTRMVGKLGFLEYIFVTPSHHRVHHASNVNYLDKNYADIFIFWDKLFGTFAEEKEEPQYGLTQPLNSRSFLWQHFHQLLELLESIKNMPGLKQKIKIALAKPETISPDLRQQLEKKFLSVKNVTNNQKREIQKKYIMGQISLIILLLTLLIPLYKNIAGEMVFQLNALILITLINCGAIMEQKAWIFHLECLRFIIISAILSFYFPDPALISILLNVILLLCFFFSDFKRMFLVFIYGKFFYKRLVGMSNKF</sequence>
<feature type="transmembrane region" description="Helical" evidence="7">
    <location>
        <begin position="131"/>
        <end position="160"/>
    </location>
</feature>
<evidence type="ECO:0000256" key="1">
    <source>
        <dbReference type="ARBA" id="ARBA00004127"/>
    </source>
</evidence>
<feature type="transmembrane region" description="Helical" evidence="7">
    <location>
        <begin position="372"/>
        <end position="399"/>
    </location>
</feature>
<keyword evidence="4" id="KW-0560">Oxidoreductase</keyword>
<keyword evidence="10" id="KW-1185">Reference proteome</keyword>
<feature type="transmembrane region" description="Helical" evidence="7">
    <location>
        <begin position="348"/>
        <end position="366"/>
    </location>
</feature>
<keyword evidence="2 7" id="KW-0812">Transmembrane</keyword>
<dbReference type="AlphaFoldDB" id="A0A098LDB6"/>
<dbReference type="GO" id="GO:0050479">
    <property type="term" value="F:glyceryl-ether monooxygenase activity"/>
    <property type="evidence" value="ECO:0007669"/>
    <property type="project" value="TreeGrafter"/>
</dbReference>
<dbReference type="eggNOG" id="COG3000">
    <property type="taxonomic scope" value="Bacteria"/>
</dbReference>
<feature type="transmembrane region" description="Helical" evidence="7">
    <location>
        <begin position="296"/>
        <end position="316"/>
    </location>
</feature>
<keyword evidence="5" id="KW-0443">Lipid metabolism</keyword>
<evidence type="ECO:0000256" key="6">
    <source>
        <dbReference type="ARBA" id="ARBA00023136"/>
    </source>
</evidence>
<reference evidence="9 10" key="1">
    <citation type="submission" date="2014-09" db="EMBL/GenBank/DDBJ databases">
        <title>Sporocytophaga myxococcoides PG-01 genome sequencing.</title>
        <authorList>
            <person name="Liu L."/>
            <person name="Gao P.J."/>
            <person name="Chen G.J."/>
            <person name="Wang L.S."/>
        </authorList>
    </citation>
    <scope>NUCLEOTIDE SEQUENCE [LARGE SCALE GENOMIC DNA]</scope>
    <source>
        <strain evidence="9 10">PG-01</strain>
    </source>
</reference>
<evidence type="ECO:0000256" key="4">
    <source>
        <dbReference type="ARBA" id="ARBA00023002"/>
    </source>
</evidence>
<evidence type="ECO:0000313" key="9">
    <source>
        <dbReference type="EMBL" id="GAL84926.1"/>
    </source>
</evidence>
<accession>A0A098LDB6</accession>
<comment type="caution">
    <text evidence="9">The sequence shown here is derived from an EMBL/GenBank/DDBJ whole genome shotgun (WGS) entry which is preliminary data.</text>
</comment>
<dbReference type="Proteomes" id="UP000030185">
    <property type="component" value="Unassembled WGS sequence"/>
</dbReference>
<organism evidence="9 10">
    <name type="scientific">Sporocytophaga myxococcoides</name>
    <dbReference type="NCBI Taxonomy" id="153721"/>
    <lineage>
        <taxon>Bacteria</taxon>
        <taxon>Pseudomonadati</taxon>
        <taxon>Bacteroidota</taxon>
        <taxon>Cytophagia</taxon>
        <taxon>Cytophagales</taxon>
        <taxon>Cytophagaceae</taxon>
        <taxon>Sporocytophaga</taxon>
    </lineage>
</organism>
<name>A0A098LDB6_9BACT</name>
<feature type="transmembrane region" description="Helical" evidence="7">
    <location>
        <begin position="38"/>
        <end position="58"/>
    </location>
</feature>
<evidence type="ECO:0000256" key="5">
    <source>
        <dbReference type="ARBA" id="ARBA00023098"/>
    </source>
</evidence>
<dbReference type="Pfam" id="PF04116">
    <property type="entry name" value="FA_hydroxylase"/>
    <property type="match status" value="1"/>
</dbReference>